<name>A0A3D8Y6W8_9BACT</name>
<sequence>MKKIINKILWVMPGLLFCLMQTCYVNAQGVLQVATKTIEKTVRTSGIRTLHINAEKADIELIAWNKQEISVVLELSSKHPDKSVATADLNKTQYLADRSGRDYFLRNYVQLREGEGKPVSNLKAKYTIHLPSSFTVDLKNTFGTITMKGLGGNIRMKADFCNTSLSNVHGKGSIITTFGELSGIDVAGNFTLTSDHTNIRLEAIGGAFKLDTSYGNIEIFSSTNLSGLAIQSKKSVVSFITKNWQQYDYAIQSAYSSVKLPNGFKWKKNTNEFKEAIFSKNRLAQIQINAEFGDLTIK</sequence>
<evidence type="ECO:0000313" key="4">
    <source>
        <dbReference type="Proteomes" id="UP000256373"/>
    </source>
</evidence>
<keyword evidence="1" id="KW-0732">Signal</keyword>
<protein>
    <recommendedName>
        <fullName evidence="2">DUF4097 domain-containing protein</fullName>
    </recommendedName>
</protein>
<evidence type="ECO:0000313" key="3">
    <source>
        <dbReference type="EMBL" id="REA58647.1"/>
    </source>
</evidence>
<reference evidence="3 4" key="1">
    <citation type="submission" date="2018-07" db="EMBL/GenBank/DDBJ databases">
        <title>Dyadobacter roseus sp. nov., isolated from rose rhizosphere soil.</title>
        <authorList>
            <person name="Chen L."/>
        </authorList>
    </citation>
    <scope>NUCLEOTIDE SEQUENCE [LARGE SCALE GENOMIC DNA]</scope>
    <source>
        <strain evidence="3 4">RS19</strain>
    </source>
</reference>
<dbReference type="RefSeq" id="WP_115832706.1">
    <property type="nucleotide sequence ID" value="NZ_QNUL01000019.1"/>
</dbReference>
<feature type="signal peptide" evidence="1">
    <location>
        <begin position="1"/>
        <end position="27"/>
    </location>
</feature>
<evidence type="ECO:0000256" key="1">
    <source>
        <dbReference type="SAM" id="SignalP"/>
    </source>
</evidence>
<feature type="domain" description="DUF4097" evidence="2">
    <location>
        <begin position="47"/>
        <end position="297"/>
    </location>
</feature>
<comment type="caution">
    <text evidence="3">The sequence shown here is derived from an EMBL/GenBank/DDBJ whole genome shotgun (WGS) entry which is preliminary data.</text>
</comment>
<organism evidence="3 4">
    <name type="scientific">Dyadobacter luteus</name>
    <dbReference type="NCBI Taxonomy" id="2259619"/>
    <lineage>
        <taxon>Bacteria</taxon>
        <taxon>Pseudomonadati</taxon>
        <taxon>Bacteroidota</taxon>
        <taxon>Cytophagia</taxon>
        <taxon>Cytophagales</taxon>
        <taxon>Spirosomataceae</taxon>
        <taxon>Dyadobacter</taxon>
    </lineage>
</organism>
<keyword evidence="4" id="KW-1185">Reference proteome</keyword>
<dbReference type="OrthoDB" id="1492551at2"/>
<accession>A0A3D8Y6W8</accession>
<feature type="chain" id="PRO_5017544288" description="DUF4097 domain-containing protein" evidence="1">
    <location>
        <begin position="28"/>
        <end position="298"/>
    </location>
</feature>
<dbReference type="EMBL" id="QNUL01000019">
    <property type="protein sequence ID" value="REA58647.1"/>
    <property type="molecule type" value="Genomic_DNA"/>
</dbReference>
<evidence type="ECO:0000259" key="2">
    <source>
        <dbReference type="Pfam" id="PF13349"/>
    </source>
</evidence>
<dbReference type="Pfam" id="PF13349">
    <property type="entry name" value="DUF4097"/>
    <property type="match status" value="1"/>
</dbReference>
<proteinExistence type="predicted"/>
<dbReference type="AlphaFoldDB" id="A0A3D8Y6W8"/>
<dbReference type="Proteomes" id="UP000256373">
    <property type="component" value="Unassembled WGS sequence"/>
</dbReference>
<gene>
    <name evidence="3" type="ORF">DSL64_19980</name>
</gene>
<dbReference type="InterPro" id="IPR025164">
    <property type="entry name" value="Toastrack_DUF4097"/>
</dbReference>